<feature type="compositionally biased region" description="Basic and acidic residues" evidence="1">
    <location>
        <begin position="197"/>
        <end position="216"/>
    </location>
</feature>
<accession>A0ABM0M6A6</accession>
<dbReference type="RefSeq" id="XP_006815547.1">
    <property type="nucleotide sequence ID" value="XM_006815484.1"/>
</dbReference>
<organism evidence="2 3">
    <name type="scientific">Saccoglossus kowalevskii</name>
    <name type="common">Acorn worm</name>
    <dbReference type="NCBI Taxonomy" id="10224"/>
    <lineage>
        <taxon>Eukaryota</taxon>
        <taxon>Metazoa</taxon>
        <taxon>Hemichordata</taxon>
        <taxon>Enteropneusta</taxon>
        <taxon>Harrimaniidae</taxon>
        <taxon>Saccoglossus</taxon>
    </lineage>
</organism>
<dbReference type="GeneID" id="102808831"/>
<reference evidence="3" key="1">
    <citation type="submission" date="2025-08" db="UniProtKB">
        <authorList>
            <consortium name="RefSeq"/>
        </authorList>
    </citation>
    <scope>IDENTIFICATION</scope>
    <source>
        <tissue evidence="3">Testes</tissue>
    </source>
</reference>
<proteinExistence type="predicted"/>
<feature type="non-terminal residue" evidence="3">
    <location>
        <position position="253"/>
    </location>
</feature>
<evidence type="ECO:0000313" key="2">
    <source>
        <dbReference type="Proteomes" id="UP000694865"/>
    </source>
</evidence>
<evidence type="ECO:0000313" key="3">
    <source>
        <dbReference type="RefSeq" id="XP_006815547.1"/>
    </source>
</evidence>
<feature type="region of interest" description="Disordered" evidence="1">
    <location>
        <begin position="171"/>
        <end position="253"/>
    </location>
</feature>
<name>A0ABM0M6A6_SACKO</name>
<evidence type="ECO:0000256" key="1">
    <source>
        <dbReference type="SAM" id="MobiDB-lite"/>
    </source>
</evidence>
<feature type="compositionally biased region" description="Basic and acidic residues" evidence="1">
    <location>
        <begin position="224"/>
        <end position="239"/>
    </location>
</feature>
<protein>
    <submittedName>
        <fullName evidence="3">Uncharacterized protein LOC102808831</fullName>
    </submittedName>
</protein>
<gene>
    <name evidence="3" type="primary">LOC102808831</name>
</gene>
<keyword evidence="2" id="KW-1185">Reference proteome</keyword>
<dbReference type="Proteomes" id="UP000694865">
    <property type="component" value="Unplaced"/>
</dbReference>
<sequence length="253" mass="29185">MIRNVPLSRRHNDSFCVTGPTLLKTKTVPFHTRPFLWDPVQRAQTSLLLEPSQRNKFKEEENLLEEVRGLKRKREVIPHRIEYGDLTVGGINTRLNERMDYGEELQKIKALPQIPPQCQELYTGRGIKLPPSHSSNRQPLTKIVSAPMPALRKTASFAVQTEDPMLQEREDKQEHFKVQPPAKIKRQSSIVRKSVKRKDSISLKPEKEPKTQMENEHMEDDEIPKEPSVEVTINEHDTMETEDIPPSPPPPED</sequence>